<gene>
    <name evidence="1" type="ORF">FKG94_06725</name>
</gene>
<proteinExistence type="predicted"/>
<evidence type="ECO:0000313" key="1">
    <source>
        <dbReference type="EMBL" id="TQV82434.1"/>
    </source>
</evidence>
<dbReference type="InterPro" id="IPR010985">
    <property type="entry name" value="Ribbon_hlx_hlx"/>
</dbReference>
<evidence type="ECO:0000313" key="2">
    <source>
        <dbReference type="Proteomes" id="UP000319732"/>
    </source>
</evidence>
<protein>
    <recommendedName>
        <fullName evidence="3">CopG family transcriptional regulator</fullName>
    </recommendedName>
</protein>
<sequence>MASSMNLSLTDELRDFINSRTGDAGLYATPSEYLRDLIRRDMESQSIVKHVLGGLDDLSHGRFSDKSILDIAQEE</sequence>
<organism evidence="1 2">
    <name type="scientific">Exilibacterium tricleocarpae</name>
    <dbReference type="NCBI Taxonomy" id="2591008"/>
    <lineage>
        <taxon>Bacteria</taxon>
        <taxon>Pseudomonadati</taxon>
        <taxon>Pseudomonadota</taxon>
        <taxon>Gammaproteobacteria</taxon>
        <taxon>Cellvibrionales</taxon>
        <taxon>Cellvibrionaceae</taxon>
        <taxon>Exilibacterium</taxon>
    </lineage>
</organism>
<dbReference type="SUPFAM" id="SSF47598">
    <property type="entry name" value="Ribbon-helix-helix"/>
    <property type="match status" value="1"/>
</dbReference>
<reference evidence="1 2" key="1">
    <citation type="submission" date="2019-06" db="EMBL/GenBank/DDBJ databases">
        <title>Whole genome sequence for Cellvibrionaceae sp. R142.</title>
        <authorList>
            <person name="Wang G."/>
        </authorList>
    </citation>
    <scope>NUCLEOTIDE SEQUENCE [LARGE SCALE GENOMIC DNA]</scope>
    <source>
        <strain evidence="1 2">R142</strain>
    </source>
</reference>
<comment type="caution">
    <text evidence="1">The sequence shown here is derived from an EMBL/GenBank/DDBJ whole genome shotgun (WGS) entry which is preliminary data.</text>
</comment>
<dbReference type="GO" id="GO:0006355">
    <property type="term" value="P:regulation of DNA-templated transcription"/>
    <property type="evidence" value="ECO:0007669"/>
    <property type="project" value="InterPro"/>
</dbReference>
<evidence type="ECO:0008006" key="3">
    <source>
        <dbReference type="Google" id="ProtNLM"/>
    </source>
</evidence>
<name>A0A545TZ06_9GAMM</name>
<dbReference type="AlphaFoldDB" id="A0A545TZ06"/>
<accession>A0A545TZ06</accession>
<dbReference type="EMBL" id="VHSG01000007">
    <property type="protein sequence ID" value="TQV82434.1"/>
    <property type="molecule type" value="Genomic_DNA"/>
</dbReference>
<keyword evidence="2" id="KW-1185">Reference proteome</keyword>
<dbReference type="OrthoDB" id="9815501at2"/>
<dbReference type="Proteomes" id="UP000319732">
    <property type="component" value="Unassembled WGS sequence"/>
</dbReference>